<reference evidence="3" key="1">
    <citation type="submission" date="2023-07" db="EMBL/GenBank/DDBJ databases">
        <title>Sorghum-associated microbial communities from plants grown in Nebraska, USA.</title>
        <authorList>
            <person name="Schachtman D."/>
        </authorList>
    </citation>
    <scope>NUCLEOTIDE SEQUENCE</scope>
    <source>
        <strain evidence="3">DS3315</strain>
    </source>
</reference>
<dbReference type="EMBL" id="JAUSRV010000013">
    <property type="protein sequence ID" value="MDP9973675.1"/>
    <property type="molecule type" value="Genomic_DNA"/>
</dbReference>
<evidence type="ECO:0000256" key="1">
    <source>
        <dbReference type="SAM" id="MobiDB-lite"/>
    </source>
</evidence>
<accession>A0AAW8EMP2</accession>
<feature type="compositionally biased region" description="Pro residues" evidence="1">
    <location>
        <begin position="373"/>
        <end position="386"/>
    </location>
</feature>
<proteinExistence type="predicted"/>
<feature type="region of interest" description="Disordered" evidence="1">
    <location>
        <begin position="282"/>
        <end position="392"/>
    </location>
</feature>
<feature type="compositionally biased region" description="Polar residues" evidence="1">
    <location>
        <begin position="331"/>
        <end position="340"/>
    </location>
</feature>
<feature type="compositionally biased region" description="Basic and acidic residues" evidence="1">
    <location>
        <begin position="294"/>
        <end position="314"/>
    </location>
</feature>
<evidence type="ECO:0008006" key="5">
    <source>
        <dbReference type="Google" id="ProtNLM"/>
    </source>
</evidence>
<evidence type="ECO:0000256" key="2">
    <source>
        <dbReference type="SAM" id="SignalP"/>
    </source>
</evidence>
<dbReference type="RefSeq" id="WP_307595913.1">
    <property type="nucleotide sequence ID" value="NZ_JAUSRV010000013.1"/>
</dbReference>
<organism evidence="3 4">
    <name type="scientific">Variovorax paradoxus</name>
    <dbReference type="NCBI Taxonomy" id="34073"/>
    <lineage>
        <taxon>Bacteria</taxon>
        <taxon>Pseudomonadati</taxon>
        <taxon>Pseudomonadota</taxon>
        <taxon>Betaproteobacteria</taxon>
        <taxon>Burkholderiales</taxon>
        <taxon>Comamonadaceae</taxon>
        <taxon>Variovorax</taxon>
    </lineage>
</organism>
<keyword evidence="2" id="KW-0732">Signal</keyword>
<sequence length="479" mass="50525">MNWLGSLIIAFVLAWTGAQNAHAVKLPALSGGAAVATGGKSSTVAVGGAGNTAVRSPTPGSELGRVLGNRPYSVAGAEGAEEFARLQQKGRVPVAEKEVPAEILSPVGKEAIVGGAVGLITGGVAGAVIGAGTPLLLDWMNRAGVRQNPETGAPETSDPEVCTVAPCYDYQVQSSVDGQYPAWSFTKSNALRNYEELWNSLPSNANQQARDCAMISDSTAKCIYGSDNGNYGYVALAKRSAPPRSPTWYPSTPQAIRDRLYNTSKPDVAVIKEILEKGGDVALGPTSVTGPAELKGDKRTRTLPDGSKVEDQDYTRYGYDGGKVTELGRRTVTTNISPTGERTPAGETETLPGESDPTGTPAPSEESGSQDQPEPPPTDTPLPPVPDLYTRKYPQGMEGIYDEYKDQLKNTSLVQLAKQLMPNIGDGGTCPSWPINLNFATWAPYGVHDVAPPCWIWDVAKAILILSALLLARALIFGG</sequence>
<evidence type="ECO:0000313" key="4">
    <source>
        <dbReference type="Proteomes" id="UP001224845"/>
    </source>
</evidence>
<dbReference type="AlphaFoldDB" id="A0AAW8EMP2"/>
<feature type="signal peptide" evidence="2">
    <location>
        <begin position="1"/>
        <end position="21"/>
    </location>
</feature>
<feature type="chain" id="PRO_5043902981" description="Neisseria meningitidis TspB protein" evidence="2">
    <location>
        <begin position="22"/>
        <end position="479"/>
    </location>
</feature>
<dbReference type="Proteomes" id="UP001224845">
    <property type="component" value="Unassembled WGS sequence"/>
</dbReference>
<name>A0AAW8EMP2_VARPD</name>
<comment type="caution">
    <text evidence="3">The sequence shown here is derived from an EMBL/GenBank/DDBJ whole genome shotgun (WGS) entry which is preliminary data.</text>
</comment>
<gene>
    <name evidence="3" type="ORF">J2W39_004934</name>
</gene>
<evidence type="ECO:0000313" key="3">
    <source>
        <dbReference type="EMBL" id="MDP9973675.1"/>
    </source>
</evidence>
<protein>
    <recommendedName>
        <fullName evidence="5">Neisseria meningitidis TspB protein</fullName>
    </recommendedName>
</protein>